<protein>
    <recommendedName>
        <fullName evidence="13">Glutamate receptor</fullName>
    </recommendedName>
</protein>
<evidence type="ECO:0000256" key="7">
    <source>
        <dbReference type="ARBA" id="ARBA00023065"/>
    </source>
</evidence>
<dbReference type="SUPFAM" id="SSF53822">
    <property type="entry name" value="Periplasmic binding protein-like I"/>
    <property type="match status" value="1"/>
</dbReference>
<feature type="transmembrane region" description="Helical" evidence="14">
    <location>
        <begin position="663"/>
        <end position="687"/>
    </location>
</feature>
<keyword evidence="17" id="KW-1185">Reference proteome</keyword>
<comment type="subcellular location">
    <subcellularLocation>
        <location evidence="1">Membrane</location>
        <topology evidence="1">Multi-pass membrane protein</topology>
    </subcellularLocation>
</comment>
<evidence type="ECO:0000256" key="2">
    <source>
        <dbReference type="ARBA" id="ARBA00008685"/>
    </source>
</evidence>
<evidence type="ECO:0000256" key="8">
    <source>
        <dbReference type="ARBA" id="ARBA00023136"/>
    </source>
</evidence>
<feature type="transmembrane region" description="Helical" evidence="14">
    <location>
        <begin position="849"/>
        <end position="868"/>
    </location>
</feature>
<evidence type="ECO:0000256" key="10">
    <source>
        <dbReference type="ARBA" id="ARBA00023180"/>
    </source>
</evidence>
<dbReference type="STRING" id="29655.A0A0K9Q368"/>
<evidence type="ECO:0000256" key="6">
    <source>
        <dbReference type="ARBA" id="ARBA00022989"/>
    </source>
</evidence>
<dbReference type="AlphaFoldDB" id="A0A0K9Q368"/>
<dbReference type="OrthoDB" id="5984008at2759"/>
<evidence type="ECO:0000259" key="15">
    <source>
        <dbReference type="SMART" id="SM00079"/>
    </source>
</evidence>
<proteinExistence type="inferred from homology"/>
<evidence type="ECO:0000313" key="17">
    <source>
        <dbReference type="Proteomes" id="UP000036987"/>
    </source>
</evidence>
<organism evidence="16 17">
    <name type="scientific">Zostera marina</name>
    <name type="common">Eelgrass</name>
    <dbReference type="NCBI Taxonomy" id="29655"/>
    <lineage>
        <taxon>Eukaryota</taxon>
        <taxon>Viridiplantae</taxon>
        <taxon>Streptophyta</taxon>
        <taxon>Embryophyta</taxon>
        <taxon>Tracheophyta</taxon>
        <taxon>Spermatophyta</taxon>
        <taxon>Magnoliopsida</taxon>
        <taxon>Liliopsida</taxon>
        <taxon>Zosteraceae</taxon>
        <taxon>Zostera</taxon>
    </lineage>
</organism>
<evidence type="ECO:0000256" key="1">
    <source>
        <dbReference type="ARBA" id="ARBA00004141"/>
    </source>
</evidence>
<keyword evidence="11 13" id="KW-1071">Ligand-gated ion channel</keyword>
<dbReference type="OMA" id="IEMGQKS"/>
<dbReference type="InterPro" id="IPR001320">
    <property type="entry name" value="Iontro_rcpt_C"/>
</dbReference>
<name>A0A0K9Q368_ZOSMR</name>
<dbReference type="CDD" id="cd19990">
    <property type="entry name" value="PBP1_GABAb_receptor_plant"/>
    <property type="match status" value="1"/>
</dbReference>
<evidence type="ECO:0000256" key="4">
    <source>
        <dbReference type="ARBA" id="ARBA00022692"/>
    </source>
</evidence>
<dbReference type="Gene3D" id="1.10.287.70">
    <property type="match status" value="1"/>
</dbReference>
<comment type="caution">
    <text evidence="16">The sequence shown here is derived from an EMBL/GenBank/DDBJ whole genome shotgun (WGS) entry which is preliminary data.</text>
</comment>
<comment type="similarity">
    <text evidence="2 13">Belongs to the glutamate-gated ion channel (TC 1.A.10.1) family.</text>
</comment>
<evidence type="ECO:0000256" key="9">
    <source>
        <dbReference type="ARBA" id="ARBA00023170"/>
    </source>
</evidence>
<keyword evidence="4 14" id="KW-0812">Transmembrane</keyword>
<gene>
    <name evidence="16" type="ORF">ZOSMA_120G00550</name>
</gene>
<keyword evidence="7 13" id="KW-0406">Ion transport</keyword>
<reference evidence="17" key="1">
    <citation type="journal article" date="2016" name="Nature">
        <title>The genome of the seagrass Zostera marina reveals angiosperm adaptation to the sea.</title>
        <authorList>
            <person name="Olsen J.L."/>
            <person name="Rouze P."/>
            <person name="Verhelst B."/>
            <person name="Lin Y.-C."/>
            <person name="Bayer T."/>
            <person name="Collen J."/>
            <person name="Dattolo E."/>
            <person name="De Paoli E."/>
            <person name="Dittami S."/>
            <person name="Maumus F."/>
            <person name="Michel G."/>
            <person name="Kersting A."/>
            <person name="Lauritano C."/>
            <person name="Lohaus R."/>
            <person name="Toepel M."/>
            <person name="Tonon T."/>
            <person name="Vanneste K."/>
            <person name="Amirebrahimi M."/>
            <person name="Brakel J."/>
            <person name="Bostroem C."/>
            <person name="Chovatia M."/>
            <person name="Grimwood J."/>
            <person name="Jenkins J.W."/>
            <person name="Jueterbock A."/>
            <person name="Mraz A."/>
            <person name="Stam W.T."/>
            <person name="Tice H."/>
            <person name="Bornberg-Bauer E."/>
            <person name="Green P.J."/>
            <person name="Pearson G.A."/>
            <person name="Procaccini G."/>
            <person name="Duarte C.M."/>
            <person name="Schmutz J."/>
            <person name="Reusch T.B.H."/>
            <person name="Van de Peer Y."/>
        </authorList>
    </citation>
    <scope>NUCLEOTIDE SEQUENCE [LARGE SCALE GENOMIC DNA]</scope>
    <source>
        <strain evidence="17">cv. Finnish</strain>
    </source>
</reference>
<dbReference type="InterPro" id="IPR001828">
    <property type="entry name" value="ANF_lig-bd_rcpt"/>
</dbReference>
<dbReference type="GO" id="GO:0005886">
    <property type="term" value="C:plasma membrane"/>
    <property type="evidence" value="ECO:0000318"/>
    <property type="project" value="GO_Central"/>
</dbReference>
<dbReference type="GO" id="GO:0015276">
    <property type="term" value="F:ligand-gated monoatomic ion channel activity"/>
    <property type="evidence" value="ECO:0000318"/>
    <property type="project" value="GO_Central"/>
</dbReference>
<feature type="domain" description="Ionotropic glutamate receptor C-terminal" evidence="15">
    <location>
        <begin position="477"/>
        <end position="832"/>
    </location>
</feature>
<dbReference type="Pfam" id="PF00060">
    <property type="entry name" value="Lig_chan"/>
    <property type="match status" value="1"/>
</dbReference>
<dbReference type="FunFam" id="3.40.50.2300:FF:000188">
    <property type="entry name" value="Glutamate receptor"/>
    <property type="match status" value="1"/>
</dbReference>
<keyword evidence="6 14" id="KW-1133">Transmembrane helix</keyword>
<keyword evidence="3 13" id="KW-0813">Transport</keyword>
<dbReference type="PANTHER" id="PTHR34836">
    <property type="entry name" value="OS06G0188250 PROTEIN"/>
    <property type="match status" value="1"/>
</dbReference>
<feature type="transmembrane region" description="Helical" evidence="14">
    <location>
        <begin position="601"/>
        <end position="621"/>
    </location>
</feature>
<dbReference type="Gene3D" id="3.40.50.2300">
    <property type="match status" value="2"/>
</dbReference>
<keyword evidence="10" id="KW-0325">Glycoprotein</keyword>
<dbReference type="Pfam" id="PF10613">
    <property type="entry name" value="Lig_chan-Glu_bd"/>
    <property type="match status" value="1"/>
</dbReference>
<dbReference type="SUPFAM" id="SSF53850">
    <property type="entry name" value="Periplasmic binding protein-like II"/>
    <property type="match status" value="1"/>
</dbReference>
<evidence type="ECO:0000256" key="13">
    <source>
        <dbReference type="PIRNR" id="PIRNR037090"/>
    </source>
</evidence>
<dbReference type="GO" id="GO:0038023">
    <property type="term" value="F:signaling receptor activity"/>
    <property type="evidence" value="ECO:0000318"/>
    <property type="project" value="GO_Central"/>
</dbReference>
<evidence type="ECO:0000256" key="3">
    <source>
        <dbReference type="ARBA" id="ARBA00022448"/>
    </source>
</evidence>
<dbReference type="InterPro" id="IPR015683">
    <property type="entry name" value="Ionotropic_Glu_rcpt"/>
</dbReference>
<dbReference type="InterPro" id="IPR044440">
    <property type="entry name" value="GABAb_receptor_plant_PBP1"/>
</dbReference>
<comment type="function">
    <text evidence="13">Glutamate-gated receptor that probably acts as non-selective cation channel.</text>
</comment>
<evidence type="ECO:0000256" key="5">
    <source>
        <dbReference type="ARBA" id="ARBA00022729"/>
    </source>
</evidence>
<dbReference type="Gene3D" id="3.40.190.10">
    <property type="entry name" value="Periplasmic binding protein-like II"/>
    <property type="match status" value="1"/>
</dbReference>
<dbReference type="InterPro" id="IPR019594">
    <property type="entry name" value="Glu/Gly-bd"/>
</dbReference>
<dbReference type="InterPro" id="IPR028082">
    <property type="entry name" value="Peripla_BP_I"/>
</dbReference>
<accession>A0A0K9Q368</accession>
<keyword evidence="9 13" id="KW-0675">Receptor</keyword>
<evidence type="ECO:0000256" key="11">
    <source>
        <dbReference type="ARBA" id="ARBA00023286"/>
    </source>
</evidence>
<dbReference type="FunFam" id="1.10.287.70:FF:000037">
    <property type="entry name" value="Glutamate receptor"/>
    <property type="match status" value="1"/>
</dbReference>
<evidence type="ECO:0000256" key="12">
    <source>
        <dbReference type="ARBA" id="ARBA00023303"/>
    </source>
</evidence>
<evidence type="ECO:0000313" key="16">
    <source>
        <dbReference type="EMBL" id="KMZ74962.1"/>
    </source>
</evidence>
<dbReference type="Pfam" id="PF01094">
    <property type="entry name" value="ANF_receptor"/>
    <property type="match status" value="1"/>
</dbReference>
<evidence type="ECO:0000256" key="14">
    <source>
        <dbReference type="SAM" id="Phobius"/>
    </source>
</evidence>
<dbReference type="SMART" id="SM00079">
    <property type="entry name" value="PBPe"/>
    <property type="match status" value="1"/>
</dbReference>
<dbReference type="PANTHER" id="PTHR34836:SF9">
    <property type="entry name" value="RECEPTOR LIGAND BINDING REGION DOMAIN-CONTAINING PROTEIN"/>
    <property type="match status" value="1"/>
</dbReference>
<keyword evidence="5" id="KW-0732">Signal</keyword>
<keyword evidence="12 13" id="KW-0407">Ion channel</keyword>
<keyword evidence="8 13" id="KW-0472">Membrane</keyword>
<dbReference type="Proteomes" id="UP000036987">
    <property type="component" value="Unassembled WGS sequence"/>
</dbReference>
<sequence>MSINNKQIIKHRPFAYSLTAVVFFWSWVTAVTFPVGVILDLETESGMVWNTTIAIAVEDFYASHRDYKTRLVLNVRDTKQDVFGSAVSVVDLLGNFGVQAIIGPTDSSQARIVSELGNRAQVPIISFSASNPSLSHANTPYFIRTGLDDSSQVNVIADIINHFRWSEVVPIYEDSEYGNGIIPFLYEALSSVDAKISCRGSGSIPPTATDDQIYSTLKVLKSHEARVFVVHMRPSLGWRLFKKASEIGMMEDGYVWIITDGISSALDLADPSTVPLDSMQGVLGVKPYVQTSEALRNFTSRLKTRIRKDRDLNSDASLDVHALWAYDTVWALAMAVEKVVESSFSSSSSTSTSTKDHFEKSIDYSNLGMLKVFSLGPELVDAIVATEFSGLSGKFHLVDGQLQSSPFQIVNIVNGWAPGREVGFWKSSSGLSRRLSAENMINTDVLGPVIWPGESKHFGGGGRRMLSSVEKNKRKITVIVPMKNGFNEFVKVESIDNRTKEVNVSGFSIDVFKKVIKNLNVDIVKYEAYQIDENHNYDKMCKELKKNSVIVGDVTIIANRSTDVEFSLPFTETGIAMLVPTNKNSYAESGSPWILFKPWKWDLWLTVFGFLLLTALMVWVIEHRINPEFRGPPSQQMSLVFYIVFSTLVFPEKEMVKSNLSRIAYIVWVFVIFILTTSYTASLTSMLTVENLQRPRITDLVSLSENGDYVGYQCGSFVNNTLLNNFKFSKSKIKCYNTSEEYNMALSKGNVSAVVDEVPFINVFLNNHSSNYTMVVQTHKGLGMSNTQQTSGYGFGFVFHKGDPLVLNVSSEVLQITQGTTIDDIDKKWFPARKKSEDHNYIQLSFRNFWGLFVVTGGASVIAIIVYLSNFACSNWGEIKDVVFSDSSVKTKISMTATIFQIQSR</sequence>
<dbReference type="PIRSF" id="PIRSF037090">
    <property type="entry name" value="Iontro_Glu-like_rcpt_pln"/>
    <property type="match status" value="1"/>
</dbReference>
<dbReference type="InterPro" id="IPR017103">
    <property type="entry name" value="Iontropic_Glu_rcpt_pln"/>
</dbReference>
<dbReference type="EMBL" id="LFYR01000223">
    <property type="protein sequence ID" value="KMZ74962.1"/>
    <property type="molecule type" value="Genomic_DNA"/>
</dbReference>